<sequence>AKQLVILKNMRPKHLQYISIHHGPEKTPKSLVVYQISSQKQGLIEATENLSKMYGTDGSTQEEVSYGIARIYIV</sequence>
<accession>A0A0B6XUC6</accession>
<reference evidence="1" key="1">
    <citation type="submission" date="2014-12" db="EMBL/GenBank/DDBJ databases">
        <title>Insight into the proteome of Arion vulgaris.</title>
        <authorList>
            <person name="Aradska J."/>
            <person name="Bulat T."/>
            <person name="Smidak R."/>
            <person name="Sarate P."/>
            <person name="Gangsoo J."/>
            <person name="Sialana F."/>
            <person name="Bilban M."/>
            <person name="Lubec G."/>
        </authorList>
    </citation>
    <scope>NUCLEOTIDE SEQUENCE</scope>
    <source>
        <tissue evidence="1">Skin</tissue>
    </source>
</reference>
<protein>
    <submittedName>
        <fullName evidence="1">Uncharacterized protein</fullName>
    </submittedName>
</protein>
<feature type="non-terminal residue" evidence="1">
    <location>
        <position position="74"/>
    </location>
</feature>
<proteinExistence type="predicted"/>
<dbReference type="AlphaFoldDB" id="A0A0B6XUC6"/>
<name>A0A0B6XUC6_9EUPU</name>
<organism evidence="1">
    <name type="scientific">Arion vulgaris</name>
    <dbReference type="NCBI Taxonomy" id="1028688"/>
    <lineage>
        <taxon>Eukaryota</taxon>
        <taxon>Metazoa</taxon>
        <taxon>Spiralia</taxon>
        <taxon>Lophotrochozoa</taxon>
        <taxon>Mollusca</taxon>
        <taxon>Gastropoda</taxon>
        <taxon>Heterobranchia</taxon>
        <taxon>Euthyneura</taxon>
        <taxon>Panpulmonata</taxon>
        <taxon>Eupulmonata</taxon>
        <taxon>Stylommatophora</taxon>
        <taxon>Helicina</taxon>
        <taxon>Arionoidea</taxon>
        <taxon>Arionidae</taxon>
        <taxon>Arion</taxon>
    </lineage>
</organism>
<feature type="non-terminal residue" evidence="1">
    <location>
        <position position="1"/>
    </location>
</feature>
<gene>
    <name evidence="1" type="primary">ORF108</name>
</gene>
<dbReference type="EMBL" id="HACG01000045">
    <property type="protein sequence ID" value="CEK46910.1"/>
    <property type="molecule type" value="Transcribed_RNA"/>
</dbReference>
<evidence type="ECO:0000313" key="1">
    <source>
        <dbReference type="EMBL" id="CEK46910.1"/>
    </source>
</evidence>